<protein>
    <submittedName>
        <fullName evidence="1">Uncharacterized protein</fullName>
    </submittedName>
</protein>
<organism evidence="1 2">
    <name type="scientific">Oceanobacillus jeddahense</name>
    <dbReference type="NCBI Taxonomy" id="1462527"/>
    <lineage>
        <taxon>Bacteria</taxon>
        <taxon>Bacillati</taxon>
        <taxon>Bacillota</taxon>
        <taxon>Bacilli</taxon>
        <taxon>Bacillales</taxon>
        <taxon>Bacillaceae</taxon>
        <taxon>Oceanobacillus</taxon>
    </lineage>
</organism>
<evidence type="ECO:0000313" key="1">
    <source>
        <dbReference type="EMBL" id="UUI03867.1"/>
    </source>
</evidence>
<accession>A0ABY5JWR9</accession>
<dbReference type="EMBL" id="CP101914">
    <property type="protein sequence ID" value="UUI03867.1"/>
    <property type="molecule type" value="Genomic_DNA"/>
</dbReference>
<evidence type="ECO:0000313" key="2">
    <source>
        <dbReference type="Proteomes" id="UP001059773"/>
    </source>
</evidence>
<dbReference type="RefSeq" id="WP_256708880.1">
    <property type="nucleotide sequence ID" value="NZ_CP101914.1"/>
</dbReference>
<sequence length="41" mass="4926">MVLTEEIRILPTSDKERKLKHEFVLIEKVGWVRTSEQIPIY</sequence>
<proteinExistence type="predicted"/>
<gene>
    <name evidence="1" type="ORF">NP439_04010</name>
</gene>
<name>A0ABY5JWR9_9BACI</name>
<reference evidence="1" key="1">
    <citation type="submission" date="2022-07" db="EMBL/GenBank/DDBJ databases">
        <title>FELIX.</title>
        <authorList>
            <person name="Wan K.H."/>
            <person name="Park S."/>
            <person name="Lawrence Q."/>
            <person name="Eichenberger J.P."/>
            <person name="Booth B.W."/>
            <person name="Piaggio A.J."/>
            <person name="Chandler J.C."/>
            <person name="Franklin A.B."/>
            <person name="Celniker S.E."/>
        </authorList>
    </citation>
    <scope>NUCLEOTIDE SEQUENCE</scope>
    <source>
        <strain evidence="1">QA-1986 374</strain>
    </source>
</reference>
<keyword evidence="2" id="KW-1185">Reference proteome</keyword>
<dbReference type="Proteomes" id="UP001059773">
    <property type="component" value="Chromosome"/>
</dbReference>